<reference evidence="2 3" key="2">
    <citation type="submission" date="2018-11" db="EMBL/GenBank/DDBJ databases">
        <authorList>
            <consortium name="Pathogen Informatics"/>
        </authorList>
    </citation>
    <scope>NUCLEOTIDE SEQUENCE [LARGE SCALE GENOMIC DNA]</scope>
</reference>
<keyword evidence="3" id="KW-1185">Reference proteome</keyword>
<evidence type="ECO:0000313" key="3">
    <source>
        <dbReference type="Proteomes" id="UP000271162"/>
    </source>
</evidence>
<feature type="region of interest" description="Disordered" evidence="1">
    <location>
        <begin position="1"/>
        <end position="105"/>
    </location>
</feature>
<dbReference type="AlphaFoldDB" id="A0A0N4YB41"/>
<organism evidence="4">
    <name type="scientific">Nippostrongylus brasiliensis</name>
    <name type="common">Rat hookworm</name>
    <dbReference type="NCBI Taxonomy" id="27835"/>
    <lineage>
        <taxon>Eukaryota</taxon>
        <taxon>Metazoa</taxon>
        <taxon>Ecdysozoa</taxon>
        <taxon>Nematoda</taxon>
        <taxon>Chromadorea</taxon>
        <taxon>Rhabditida</taxon>
        <taxon>Rhabditina</taxon>
        <taxon>Rhabditomorpha</taxon>
        <taxon>Strongyloidea</taxon>
        <taxon>Heligmosomidae</taxon>
        <taxon>Nippostrongylus</taxon>
    </lineage>
</organism>
<dbReference type="EMBL" id="UYSL01021107">
    <property type="protein sequence ID" value="VDL77245.1"/>
    <property type="molecule type" value="Genomic_DNA"/>
</dbReference>
<name>A0A0N4YB41_NIPBR</name>
<proteinExistence type="predicted"/>
<protein>
    <submittedName>
        <fullName evidence="4">PEST proteolytic signal-containing nuclear protein</fullName>
    </submittedName>
</protein>
<evidence type="ECO:0000313" key="2">
    <source>
        <dbReference type="EMBL" id="VDL77245.1"/>
    </source>
</evidence>
<gene>
    <name evidence="2" type="ORF">NBR_LOCUS13656</name>
</gene>
<sequence>MALKPRKSLREPPSADKDTKSKKSETGSKEGVEGKTPERGSKEGVSAATDSKGPKSEKGFKEAATAAEAPAVQTPGFGMEADVESGMGMESSPEVNFDSGSRSPE</sequence>
<feature type="compositionally biased region" description="Basic and acidic residues" evidence="1">
    <location>
        <begin position="8"/>
        <end position="42"/>
    </location>
</feature>
<evidence type="ECO:0000256" key="1">
    <source>
        <dbReference type="SAM" id="MobiDB-lite"/>
    </source>
</evidence>
<reference evidence="4" key="1">
    <citation type="submission" date="2017-02" db="UniProtKB">
        <authorList>
            <consortium name="WormBaseParasite"/>
        </authorList>
    </citation>
    <scope>IDENTIFICATION</scope>
</reference>
<dbReference type="WBParaSite" id="NBR_0001365501-mRNA-1">
    <property type="protein sequence ID" value="NBR_0001365501-mRNA-1"/>
    <property type="gene ID" value="NBR_0001365501"/>
</dbReference>
<feature type="compositionally biased region" description="Low complexity" evidence="1">
    <location>
        <begin position="62"/>
        <end position="71"/>
    </location>
</feature>
<evidence type="ECO:0000313" key="4">
    <source>
        <dbReference type="WBParaSite" id="NBR_0001365501-mRNA-1"/>
    </source>
</evidence>
<dbReference type="Proteomes" id="UP000271162">
    <property type="component" value="Unassembled WGS sequence"/>
</dbReference>
<accession>A0A0N4YB41</accession>
<feature type="compositionally biased region" description="Basic and acidic residues" evidence="1">
    <location>
        <begin position="52"/>
        <end position="61"/>
    </location>
</feature>